<evidence type="ECO:0000313" key="2">
    <source>
        <dbReference type="Proteomes" id="UP000053372"/>
    </source>
</evidence>
<sequence>MNYTNKGGMWSYRNIDSIPPLSCHNDGMAKSEDTVKLVIGKELKIRFKSLCVQSETDMSSVAKELFAQWCDEQEKKLAKQRKQ</sequence>
<dbReference type="EMBL" id="LMTZ01000166">
    <property type="protein sequence ID" value="KST61964.1"/>
    <property type="molecule type" value="Genomic_DNA"/>
</dbReference>
<dbReference type="AlphaFoldDB" id="A0A0V7ZC93"/>
<proteinExistence type="predicted"/>
<protein>
    <recommendedName>
        <fullName evidence="3">ParG</fullName>
    </recommendedName>
</protein>
<accession>A0A0V7ZC93</accession>
<dbReference type="GO" id="GO:0006355">
    <property type="term" value="P:regulation of DNA-templated transcription"/>
    <property type="evidence" value="ECO:0007669"/>
    <property type="project" value="InterPro"/>
</dbReference>
<comment type="caution">
    <text evidence="1">The sequence shown here is derived from an EMBL/GenBank/DDBJ whole genome shotgun (WGS) entry which is preliminary data.</text>
</comment>
<dbReference type="InterPro" id="IPR013321">
    <property type="entry name" value="Arc_rbn_hlx_hlx"/>
</dbReference>
<evidence type="ECO:0008006" key="3">
    <source>
        <dbReference type="Google" id="ProtNLM"/>
    </source>
</evidence>
<name>A0A0V7ZC93_9CYAN</name>
<dbReference type="Gene3D" id="1.10.1220.10">
    <property type="entry name" value="Met repressor-like"/>
    <property type="match status" value="1"/>
</dbReference>
<dbReference type="Proteomes" id="UP000053372">
    <property type="component" value="Unassembled WGS sequence"/>
</dbReference>
<reference evidence="1 2" key="1">
    <citation type="journal article" date="2015" name="Genome Announc.">
        <title>Draft Genome of the Euendolithic (true boring) Cyanobacterium Mastigocoleus testarum strain BC008.</title>
        <authorList>
            <person name="Guida B.S."/>
            <person name="Garcia-Pichel F."/>
        </authorList>
    </citation>
    <scope>NUCLEOTIDE SEQUENCE [LARGE SCALE GENOMIC DNA]</scope>
    <source>
        <strain evidence="1 2">BC008</strain>
    </source>
</reference>
<evidence type="ECO:0000313" key="1">
    <source>
        <dbReference type="EMBL" id="KST61964.1"/>
    </source>
</evidence>
<dbReference type="InterPro" id="IPR010985">
    <property type="entry name" value="Ribbon_hlx_hlx"/>
</dbReference>
<organism evidence="1 2">
    <name type="scientific">Mastigocoleus testarum BC008</name>
    <dbReference type="NCBI Taxonomy" id="371196"/>
    <lineage>
        <taxon>Bacteria</taxon>
        <taxon>Bacillati</taxon>
        <taxon>Cyanobacteriota</taxon>
        <taxon>Cyanophyceae</taxon>
        <taxon>Nostocales</taxon>
        <taxon>Hapalosiphonaceae</taxon>
        <taxon>Mastigocoleus</taxon>
    </lineage>
</organism>
<dbReference type="SUPFAM" id="SSF47598">
    <property type="entry name" value="Ribbon-helix-helix"/>
    <property type="match status" value="1"/>
</dbReference>
<gene>
    <name evidence="1" type="ORF">BC008_07980</name>
</gene>
<keyword evidence="2" id="KW-1185">Reference proteome</keyword>